<feature type="coiled-coil region" evidence="1">
    <location>
        <begin position="81"/>
        <end position="164"/>
    </location>
</feature>
<gene>
    <name evidence="2" type="ORF">BJY01DRAFT_255957</name>
</gene>
<sequence>MSSELAQVTEPRLVKLQNGDGSFKIGISSWLKHAMDSPQTLFDEVNAQQTAFSDRIKKLQSDLAAERLQWAAHTAREAKSASEHRSKIAELEVRLSAKDNEFKDCKAQVIDLEGKLAEQRLQLKTSKARVSELEAKAVTQELQAKASRARVSELEARLSAHRRANSQSDADRSDLFRGRSTWRSPNIVVVSNTHPDPPKLVDGAQPKFSNWRYLMECSFPETENDPDTAASCLAYLVGRTSGEAQDQIVARLQSNTLPPITDGKGALDYLDMLYNDPELESDNPADYHPPGQGRDIFWKSFSDFIWNAVKYRYPEEDWSHRLHAYLRWKYGHETISEFSTFSQGGPKELAKEAYLCLLRRQEENGYLDLV</sequence>
<evidence type="ECO:0000313" key="2">
    <source>
        <dbReference type="EMBL" id="KAL2826559.1"/>
    </source>
</evidence>
<reference evidence="2 3" key="1">
    <citation type="submission" date="2024-07" db="EMBL/GenBank/DDBJ databases">
        <title>Section-level genome sequencing and comparative genomics of Aspergillus sections Usti and Cavernicolus.</title>
        <authorList>
            <consortium name="Lawrence Berkeley National Laboratory"/>
            <person name="Nybo J.L."/>
            <person name="Vesth T.C."/>
            <person name="Theobald S."/>
            <person name="Frisvad J.C."/>
            <person name="Larsen T.O."/>
            <person name="Kjaerboelling I."/>
            <person name="Rothschild-Mancinelli K."/>
            <person name="Lyhne E.K."/>
            <person name="Kogle M.E."/>
            <person name="Barry K."/>
            <person name="Clum A."/>
            <person name="Na H."/>
            <person name="Ledsgaard L."/>
            <person name="Lin J."/>
            <person name="Lipzen A."/>
            <person name="Kuo A."/>
            <person name="Riley R."/>
            <person name="Mondo S."/>
            <person name="Labutti K."/>
            <person name="Haridas S."/>
            <person name="Pangalinan J."/>
            <person name="Salamov A.A."/>
            <person name="Simmons B.A."/>
            <person name="Magnuson J.K."/>
            <person name="Chen J."/>
            <person name="Drula E."/>
            <person name="Henrissat B."/>
            <person name="Wiebenga A."/>
            <person name="Lubbers R.J."/>
            <person name="Gomes A.C."/>
            <person name="Makela M.R."/>
            <person name="Stajich J."/>
            <person name="Grigoriev I.V."/>
            <person name="Mortensen U.H."/>
            <person name="De Vries R.P."/>
            <person name="Baker S.E."/>
            <person name="Andersen M.R."/>
        </authorList>
    </citation>
    <scope>NUCLEOTIDE SEQUENCE [LARGE SCALE GENOMIC DNA]</scope>
    <source>
        <strain evidence="2 3">CBS 123904</strain>
    </source>
</reference>
<accession>A0ABR4IH50</accession>
<keyword evidence="1" id="KW-0175">Coiled coil</keyword>
<evidence type="ECO:0000256" key="1">
    <source>
        <dbReference type="SAM" id="Coils"/>
    </source>
</evidence>
<name>A0ABR4IH50_9EURO</name>
<organism evidence="2 3">
    <name type="scientific">Aspergillus pseudoustus</name>
    <dbReference type="NCBI Taxonomy" id="1810923"/>
    <lineage>
        <taxon>Eukaryota</taxon>
        <taxon>Fungi</taxon>
        <taxon>Dikarya</taxon>
        <taxon>Ascomycota</taxon>
        <taxon>Pezizomycotina</taxon>
        <taxon>Eurotiomycetes</taxon>
        <taxon>Eurotiomycetidae</taxon>
        <taxon>Eurotiales</taxon>
        <taxon>Aspergillaceae</taxon>
        <taxon>Aspergillus</taxon>
        <taxon>Aspergillus subgen. Nidulantes</taxon>
    </lineage>
</organism>
<protein>
    <submittedName>
        <fullName evidence="2">Uncharacterized protein</fullName>
    </submittedName>
</protein>
<dbReference type="EMBL" id="JBFXLU010000435">
    <property type="protein sequence ID" value="KAL2826559.1"/>
    <property type="molecule type" value="Genomic_DNA"/>
</dbReference>
<keyword evidence="3" id="KW-1185">Reference proteome</keyword>
<proteinExistence type="predicted"/>
<dbReference type="Gene3D" id="1.10.287.1490">
    <property type="match status" value="1"/>
</dbReference>
<dbReference type="Proteomes" id="UP001610446">
    <property type="component" value="Unassembled WGS sequence"/>
</dbReference>
<evidence type="ECO:0000313" key="3">
    <source>
        <dbReference type="Proteomes" id="UP001610446"/>
    </source>
</evidence>
<comment type="caution">
    <text evidence="2">The sequence shown here is derived from an EMBL/GenBank/DDBJ whole genome shotgun (WGS) entry which is preliminary data.</text>
</comment>